<accession>A0A2W5AGI6</accession>
<feature type="domain" description="GH10" evidence="10">
    <location>
        <begin position="30"/>
        <end position="366"/>
    </location>
</feature>
<dbReference type="EMBL" id="QFNN01000001">
    <property type="protein sequence ID" value="PZO92207.1"/>
    <property type="molecule type" value="Genomic_DNA"/>
</dbReference>
<dbReference type="PANTHER" id="PTHR31490">
    <property type="entry name" value="GLYCOSYL HYDROLASE"/>
    <property type="match status" value="1"/>
</dbReference>
<dbReference type="InterPro" id="IPR017853">
    <property type="entry name" value="GH"/>
</dbReference>
<keyword evidence="3" id="KW-0858">Xylan degradation</keyword>
<dbReference type="InterPro" id="IPR006311">
    <property type="entry name" value="TAT_signal"/>
</dbReference>
<dbReference type="PROSITE" id="PS51760">
    <property type="entry name" value="GH10_2"/>
    <property type="match status" value="1"/>
</dbReference>
<evidence type="ECO:0000256" key="9">
    <source>
        <dbReference type="RuleBase" id="RU361174"/>
    </source>
</evidence>
<evidence type="ECO:0000256" key="2">
    <source>
        <dbReference type="ARBA" id="ARBA00007495"/>
    </source>
</evidence>
<comment type="caution">
    <text evidence="11">The sequence shown here is derived from an EMBL/GenBank/DDBJ whole genome shotgun (WGS) entry which is preliminary data.</text>
</comment>
<dbReference type="Gene3D" id="3.20.20.80">
    <property type="entry name" value="Glycosidases"/>
    <property type="match status" value="1"/>
</dbReference>
<keyword evidence="4" id="KW-0732">Signal</keyword>
<evidence type="ECO:0000256" key="4">
    <source>
        <dbReference type="ARBA" id="ARBA00022729"/>
    </source>
</evidence>
<keyword evidence="6 9" id="KW-0119">Carbohydrate metabolism</keyword>
<keyword evidence="8 9" id="KW-0624">Polysaccharide degradation</keyword>
<dbReference type="InterPro" id="IPR044846">
    <property type="entry name" value="GH10"/>
</dbReference>
<dbReference type="SUPFAM" id="SSF51445">
    <property type="entry name" value="(Trans)glycosidases"/>
    <property type="match status" value="1"/>
</dbReference>
<dbReference type="PANTHER" id="PTHR31490:SF88">
    <property type="entry name" value="BETA-XYLANASE"/>
    <property type="match status" value="1"/>
</dbReference>
<evidence type="ECO:0000256" key="7">
    <source>
        <dbReference type="ARBA" id="ARBA00023295"/>
    </source>
</evidence>
<sequence length="383" mass="41837">MNIDRRTFVSGSGALAVAGSAPALARLGDGASLAAIGKAKGIAFGSAIGKGNFADPAYRALNAQQCALIVPENEMKWSVTRPNARQFNFAPMDAIAAWAKHEGLGVRGHTLLWHSEQWMPKWVSDHDFGPHPGTEAERLLVDHIMTVAGRYAPQVDSFDVVNEAIDSDTGKLRETALSRHLGAERVIDIAFRTARRAAPHAQLVYNDYMSWRSDDGAHRDAVLRLLETLLKQGTPLDALGVQSHLGSKFSDSPVGLGSLDEKAWRRFLDTVSGMGLDLLVTEMDVHDNPLPSAIGPRDAEVAAHTRAYLDLMLSYPNCRTVMCWGLSDKYSWLNNFRPRADGLPKRPLPYDARFRPKPMRDAIAAAMKAATAKAPRPPVRNAS</sequence>
<organism evidence="11 12">
    <name type="scientific">Sphingomonas sanxanigenens</name>
    <dbReference type="NCBI Taxonomy" id="397260"/>
    <lineage>
        <taxon>Bacteria</taxon>
        <taxon>Pseudomonadati</taxon>
        <taxon>Pseudomonadota</taxon>
        <taxon>Alphaproteobacteria</taxon>
        <taxon>Sphingomonadales</taxon>
        <taxon>Sphingomonadaceae</taxon>
        <taxon>Sphingomonas</taxon>
    </lineage>
</organism>
<evidence type="ECO:0000256" key="5">
    <source>
        <dbReference type="ARBA" id="ARBA00022801"/>
    </source>
</evidence>
<dbReference type="GO" id="GO:0031176">
    <property type="term" value="F:endo-1,4-beta-xylanase activity"/>
    <property type="evidence" value="ECO:0007669"/>
    <property type="project" value="UniProtKB-EC"/>
</dbReference>
<protein>
    <recommendedName>
        <fullName evidence="9">Beta-xylanase</fullName>
        <ecNumber evidence="9">3.2.1.8</ecNumber>
    </recommendedName>
</protein>
<evidence type="ECO:0000313" key="12">
    <source>
        <dbReference type="Proteomes" id="UP000249066"/>
    </source>
</evidence>
<dbReference type="GO" id="GO:0045493">
    <property type="term" value="P:xylan catabolic process"/>
    <property type="evidence" value="ECO:0007669"/>
    <property type="project" value="UniProtKB-KW"/>
</dbReference>
<proteinExistence type="inferred from homology"/>
<dbReference type="InterPro" id="IPR001000">
    <property type="entry name" value="GH10_dom"/>
</dbReference>
<comment type="catalytic activity">
    <reaction evidence="1 9">
        <text>Endohydrolysis of (1-&gt;4)-beta-D-xylosidic linkages in xylans.</text>
        <dbReference type="EC" id="3.2.1.8"/>
    </reaction>
</comment>
<keyword evidence="7 9" id="KW-0326">Glycosidase</keyword>
<dbReference type="Pfam" id="PF00331">
    <property type="entry name" value="Glyco_hydro_10"/>
    <property type="match status" value="1"/>
</dbReference>
<evidence type="ECO:0000256" key="6">
    <source>
        <dbReference type="ARBA" id="ARBA00023277"/>
    </source>
</evidence>
<gene>
    <name evidence="11" type="ORF">DI623_00115</name>
</gene>
<name>A0A2W5AGI6_9SPHN</name>
<reference evidence="11 12" key="1">
    <citation type="submission" date="2017-08" db="EMBL/GenBank/DDBJ databases">
        <title>Infants hospitalized years apart are colonized by the same room-sourced microbial strains.</title>
        <authorList>
            <person name="Brooks B."/>
            <person name="Olm M.R."/>
            <person name="Firek B.A."/>
            <person name="Baker R."/>
            <person name="Thomas B.C."/>
            <person name="Morowitz M.J."/>
            <person name="Banfield J.F."/>
        </authorList>
    </citation>
    <scope>NUCLEOTIDE SEQUENCE [LARGE SCALE GENOMIC DNA]</scope>
    <source>
        <strain evidence="11">S2_018_000_R2_101</strain>
    </source>
</reference>
<evidence type="ECO:0000256" key="3">
    <source>
        <dbReference type="ARBA" id="ARBA00022651"/>
    </source>
</evidence>
<evidence type="ECO:0000259" key="10">
    <source>
        <dbReference type="PROSITE" id="PS51760"/>
    </source>
</evidence>
<evidence type="ECO:0000313" key="11">
    <source>
        <dbReference type="EMBL" id="PZO92207.1"/>
    </source>
</evidence>
<dbReference type="Proteomes" id="UP000249066">
    <property type="component" value="Unassembled WGS sequence"/>
</dbReference>
<dbReference type="PRINTS" id="PR00134">
    <property type="entry name" value="GLHYDRLASE10"/>
</dbReference>
<dbReference type="EC" id="3.2.1.8" evidence="9"/>
<dbReference type="AlphaFoldDB" id="A0A2W5AGI6"/>
<evidence type="ECO:0000256" key="1">
    <source>
        <dbReference type="ARBA" id="ARBA00000681"/>
    </source>
</evidence>
<keyword evidence="5 9" id="KW-0378">Hydrolase</keyword>
<evidence type="ECO:0000256" key="8">
    <source>
        <dbReference type="ARBA" id="ARBA00023326"/>
    </source>
</evidence>
<dbReference type="SMART" id="SM00633">
    <property type="entry name" value="Glyco_10"/>
    <property type="match status" value="1"/>
</dbReference>
<dbReference type="PROSITE" id="PS51318">
    <property type="entry name" value="TAT"/>
    <property type="match status" value="1"/>
</dbReference>
<comment type="similarity">
    <text evidence="2 9">Belongs to the glycosyl hydrolase 10 (cellulase F) family.</text>
</comment>